<evidence type="ECO:0000313" key="2">
    <source>
        <dbReference type="EMBL" id="HIX81630.1"/>
    </source>
</evidence>
<keyword evidence="1" id="KW-1133">Transmembrane helix</keyword>
<dbReference type="AlphaFoldDB" id="A0A9D1XLU6"/>
<protein>
    <submittedName>
        <fullName evidence="2">Uncharacterized protein</fullName>
    </submittedName>
</protein>
<feature type="transmembrane region" description="Helical" evidence="1">
    <location>
        <begin position="36"/>
        <end position="55"/>
    </location>
</feature>
<name>A0A9D1XLU6_9FIRM</name>
<dbReference type="Proteomes" id="UP000886724">
    <property type="component" value="Unassembled WGS sequence"/>
</dbReference>
<comment type="caution">
    <text evidence="2">The sequence shown here is derived from an EMBL/GenBank/DDBJ whole genome shotgun (WGS) entry which is preliminary data.</text>
</comment>
<reference evidence="2" key="1">
    <citation type="journal article" date="2021" name="PeerJ">
        <title>Extensive microbial diversity within the chicken gut microbiome revealed by metagenomics and culture.</title>
        <authorList>
            <person name="Gilroy R."/>
            <person name="Ravi A."/>
            <person name="Getino M."/>
            <person name="Pursley I."/>
            <person name="Horton D.L."/>
            <person name="Alikhan N.F."/>
            <person name="Baker D."/>
            <person name="Gharbi K."/>
            <person name="Hall N."/>
            <person name="Watson M."/>
            <person name="Adriaenssens E.M."/>
            <person name="Foster-Nyarko E."/>
            <person name="Jarju S."/>
            <person name="Secka A."/>
            <person name="Antonio M."/>
            <person name="Oren A."/>
            <person name="Chaudhuri R.R."/>
            <person name="La Ragione R."/>
            <person name="Hildebrand F."/>
            <person name="Pallen M.J."/>
        </authorList>
    </citation>
    <scope>NUCLEOTIDE SEQUENCE</scope>
    <source>
        <strain evidence="2">ChiGjej1B1-14440</strain>
    </source>
</reference>
<dbReference type="EMBL" id="DXET01000143">
    <property type="protein sequence ID" value="HIX81630.1"/>
    <property type="molecule type" value="Genomic_DNA"/>
</dbReference>
<accession>A0A9D1XLU6</accession>
<evidence type="ECO:0000313" key="3">
    <source>
        <dbReference type="Proteomes" id="UP000886724"/>
    </source>
</evidence>
<organism evidence="2 3">
    <name type="scientific">Candidatus Erysipelatoclostridium merdavium</name>
    <dbReference type="NCBI Taxonomy" id="2838566"/>
    <lineage>
        <taxon>Bacteria</taxon>
        <taxon>Bacillati</taxon>
        <taxon>Bacillota</taxon>
        <taxon>Erysipelotrichia</taxon>
        <taxon>Erysipelotrichales</taxon>
        <taxon>Erysipelotrichales incertae sedis</taxon>
    </lineage>
</organism>
<feature type="transmembrane region" description="Helical" evidence="1">
    <location>
        <begin position="7"/>
        <end position="30"/>
    </location>
</feature>
<keyword evidence="1" id="KW-0812">Transmembrane</keyword>
<reference evidence="2" key="2">
    <citation type="submission" date="2021-04" db="EMBL/GenBank/DDBJ databases">
        <authorList>
            <person name="Gilroy R."/>
        </authorList>
    </citation>
    <scope>NUCLEOTIDE SEQUENCE</scope>
    <source>
        <strain evidence="2">ChiGjej1B1-14440</strain>
    </source>
</reference>
<sequence>MEEKSTIFMNLGTSLGLAIGIIYFAFQYFFGSVSSWMALIFLITALIGRVIGYGLDRIVDKNSQKK</sequence>
<keyword evidence="1" id="KW-0472">Membrane</keyword>
<gene>
    <name evidence="2" type="ORF">H9980_06630</name>
</gene>
<evidence type="ECO:0000256" key="1">
    <source>
        <dbReference type="SAM" id="Phobius"/>
    </source>
</evidence>
<proteinExistence type="predicted"/>